<dbReference type="FunFam" id="3.40.50.410:FF:000015">
    <property type="entry name" value="General transcription factor IIH subunit 2"/>
    <property type="match status" value="1"/>
</dbReference>
<evidence type="ECO:0000256" key="11">
    <source>
        <dbReference type="PROSITE-ProRule" id="PRU00781"/>
    </source>
</evidence>
<protein>
    <submittedName>
        <fullName evidence="16">Uncharacterized protein</fullName>
    </submittedName>
</protein>
<dbReference type="EMBL" id="JAENGY010000017">
    <property type="protein sequence ID" value="KAG6976931.1"/>
    <property type="molecule type" value="Genomic_DNA"/>
</dbReference>
<keyword evidence="8" id="KW-0804">Transcription</keyword>
<accession>A0A8J5J7B8</accession>
<feature type="compositionally biased region" description="Low complexity" evidence="12">
    <location>
        <begin position="285"/>
        <end position="294"/>
    </location>
</feature>
<evidence type="ECO:0000313" key="16">
    <source>
        <dbReference type="EMBL" id="KAG6976931.1"/>
    </source>
</evidence>
<keyword evidence="9" id="KW-0234">DNA repair</keyword>
<dbReference type="InterPro" id="IPR013087">
    <property type="entry name" value="Znf_C2H2_type"/>
</dbReference>
<evidence type="ECO:0000256" key="9">
    <source>
        <dbReference type="ARBA" id="ARBA00023204"/>
    </source>
</evidence>
<reference evidence="16" key="1">
    <citation type="submission" date="2021-01" db="EMBL/GenBank/DDBJ databases">
        <title>Phytophthora aleatoria, a newly-described species from Pinus radiata is distinct from Phytophthora cactorum isolates based on comparative genomics.</title>
        <authorList>
            <person name="Mcdougal R."/>
            <person name="Panda P."/>
            <person name="Williams N."/>
            <person name="Studholme D.J."/>
        </authorList>
    </citation>
    <scope>NUCLEOTIDE SEQUENCE</scope>
    <source>
        <strain evidence="16">NZFS 4037</strain>
    </source>
</reference>
<keyword evidence="10" id="KW-0539">Nucleus</keyword>
<keyword evidence="11" id="KW-0418">Kinase</keyword>
<keyword evidence="3" id="KW-0479">Metal-binding</keyword>
<dbReference type="SMART" id="SM00330">
    <property type="entry name" value="PIPKc"/>
    <property type="match status" value="1"/>
</dbReference>
<dbReference type="Proteomes" id="UP000709295">
    <property type="component" value="Unassembled WGS sequence"/>
</dbReference>
<feature type="transmembrane region" description="Helical" evidence="13">
    <location>
        <begin position="6"/>
        <end position="28"/>
    </location>
</feature>
<dbReference type="Pfam" id="PF04056">
    <property type="entry name" value="Ssl1"/>
    <property type="match status" value="1"/>
</dbReference>
<feature type="region of interest" description="Disordered" evidence="12">
    <location>
        <begin position="697"/>
        <end position="731"/>
    </location>
</feature>
<dbReference type="GO" id="GO:0005524">
    <property type="term" value="F:ATP binding"/>
    <property type="evidence" value="ECO:0007669"/>
    <property type="project" value="UniProtKB-UniRule"/>
</dbReference>
<feature type="transmembrane region" description="Helical" evidence="13">
    <location>
        <begin position="141"/>
        <end position="159"/>
    </location>
</feature>
<dbReference type="GO" id="GO:0006351">
    <property type="term" value="P:DNA-templated transcription"/>
    <property type="evidence" value="ECO:0007669"/>
    <property type="project" value="InterPro"/>
</dbReference>
<keyword evidence="4" id="KW-0227">DNA damage</keyword>
<evidence type="ECO:0000256" key="6">
    <source>
        <dbReference type="ARBA" id="ARBA00022833"/>
    </source>
</evidence>
<dbReference type="PANTHER" id="PTHR12695:SF2">
    <property type="entry name" value="GENERAL TRANSCRIPTION FACTOR IIH SUBUNIT 2-RELATED"/>
    <property type="match status" value="1"/>
</dbReference>
<feature type="compositionally biased region" description="Polar residues" evidence="12">
    <location>
        <begin position="716"/>
        <end position="731"/>
    </location>
</feature>
<comment type="caution">
    <text evidence="16">The sequence shown here is derived from an EMBL/GenBank/DDBJ whole genome shotgun (WGS) entry which is preliminary data.</text>
</comment>
<dbReference type="GO" id="GO:0046488">
    <property type="term" value="P:phosphatidylinositol metabolic process"/>
    <property type="evidence" value="ECO:0007669"/>
    <property type="project" value="UniProtKB-UniRule"/>
</dbReference>
<evidence type="ECO:0000313" key="17">
    <source>
        <dbReference type="Proteomes" id="UP000709295"/>
    </source>
</evidence>
<keyword evidence="6" id="KW-0862">Zinc</keyword>
<evidence type="ECO:0000256" key="10">
    <source>
        <dbReference type="ARBA" id="ARBA00023242"/>
    </source>
</evidence>
<comment type="similarity">
    <text evidence="2">Belongs to the GTF2H2 family.</text>
</comment>
<evidence type="ECO:0000256" key="7">
    <source>
        <dbReference type="ARBA" id="ARBA00023015"/>
    </source>
</evidence>
<evidence type="ECO:0000256" key="8">
    <source>
        <dbReference type="ARBA" id="ARBA00023163"/>
    </source>
</evidence>
<keyword evidence="13" id="KW-1133">Transmembrane helix</keyword>
<feature type="domain" description="VWFA" evidence="14">
    <location>
        <begin position="841"/>
        <end position="1014"/>
    </location>
</feature>
<dbReference type="PROSITE" id="PS50234">
    <property type="entry name" value="VWFA"/>
    <property type="match status" value="1"/>
</dbReference>
<dbReference type="GO" id="GO:0005675">
    <property type="term" value="C:transcription factor TFIIH holo complex"/>
    <property type="evidence" value="ECO:0007669"/>
    <property type="project" value="TreeGrafter"/>
</dbReference>
<dbReference type="InterPro" id="IPR002035">
    <property type="entry name" value="VWF_A"/>
</dbReference>
<keyword evidence="11" id="KW-0067">ATP-binding</keyword>
<evidence type="ECO:0000256" key="4">
    <source>
        <dbReference type="ARBA" id="ARBA00022763"/>
    </source>
</evidence>
<dbReference type="PROSITE" id="PS51455">
    <property type="entry name" value="PIPK"/>
    <property type="match status" value="1"/>
</dbReference>
<keyword evidence="13" id="KW-0472">Membrane</keyword>
<dbReference type="GO" id="GO:0052742">
    <property type="term" value="F:phosphatidylinositol kinase activity"/>
    <property type="evidence" value="ECO:0007669"/>
    <property type="project" value="InterPro"/>
</dbReference>
<dbReference type="PANTHER" id="PTHR12695">
    <property type="entry name" value="GENERAL TRANSCRIPTION FACTOR IIH SUBUNIT 2"/>
    <property type="match status" value="1"/>
</dbReference>
<keyword evidence="13" id="KW-0812">Transmembrane</keyword>
<evidence type="ECO:0000256" key="12">
    <source>
        <dbReference type="SAM" id="MobiDB-lite"/>
    </source>
</evidence>
<dbReference type="SMART" id="SM01047">
    <property type="entry name" value="C1_4"/>
    <property type="match status" value="1"/>
</dbReference>
<evidence type="ECO:0000256" key="2">
    <source>
        <dbReference type="ARBA" id="ARBA00006092"/>
    </source>
</evidence>
<evidence type="ECO:0000256" key="5">
    <source>
        <dbReference type="ARBA" id="ARBA00022771"/>
    </source>
</evidence>
<dbReference type="PROSITE" id="PS00028">
    <property type="entry name" value="ZINC_FINGER_C2H2_1"/>
    <property type="match status" value="1"/>
</dbReference>
<evidence type="ECO:0000259" key="14">
    <source>
        <dbReference type="PROSITE" id="PS50234"/>
    </source>
</evidence>
<sequence>MDQLFIAWQLTALASSLLSSGAMIFFFIRYPSIRVHPGMVLMCIFMSVSIASIMRVGLHAWYILLNPDDVGGPIPATLSRIANEELGHDAGALEAYVPFFFWCYFFFSTSATLWFLMLALDLIFSLSNPFLPFNADNVKHHIFAWPVSLLYCLIFRYILGEFQSNLTANVVLYFDLPAYIVLLYIGCALIQSRRRIRILESHAHATTERMAKRIRPYLGVFAIHTLVALVIYLVQLGTEFGRMTPNALDQLSLVLETLALFALFCRDAGVFKTPPQQRAVESSRGDSNSSNPSRTTITQIEAGGATLTSTTGAVAPPDNRGTEKIDVSNKLRMDVMRYMSKGIMRSIEMAQAVERKALRGSASEFTGSDTTIDVGGYSSVSYNDYTHVESMGVVVVGEKGGTMLSFRDCAPKIFHRIRAQFNIDQDFYRESFDPSRILSEHGSEGKSGNIFYFTANKQFMVKSVPKEEFDTLRAILPHYHEYLQSNPNSMLCRYFGCHSISLPIGKRRMYFVVMQNLFNEGPVDQRFDLKGNRDRRQAVSATTMEGLIEVAKDRKAIGQLLMDIDFLKISSGISLSYANTAQQQDQLCSDFVFLASRGIIDYSILLGVRYENPEKRRSHQNGLTSHDQKEVYYVGIVDMLQRYNWRWTVQRWFLGCLLCKDTHDVSAVPPDEYATRLADFVREKLFDIQGNTSGPSFRNVRSGHLESDRTGGSGYSCESSRAASSPPTSMSVGILESSDIPSIEMQRLSVFSASSLDGIGIEPSSSSSSPSVAYSSVCESPMEAPETPSSGYAWEGALERSWDVIEEDDSGNLKINQAVKKQHRQRRLEIARNVRKGLIRYTYVVMDLSRGMATKDWKPHRLACASEVLQQFVKDYFDQNPISQLGVIGIKGMTAEKLSDLSGNPKTHMERIAAALAVDKEPSLQNALDIARSSLKTVPAYGSREVVVVYGNLVTADPGDIFQTLASLKRENIRVSFIGIGAEMHLLRRIADGTDGTYHVAVDAEHMKRLMTAFTFPSPTVATAASRFATLVEMGFPQRRSGALSLCTCHQAFTTVGYLCPRCKSKSCDLPTTCQVCNLPLVSSPHLARSYHHLFPVAKFAQCLLRSGVTGEKGAKVFPELVQKKCFGCLLPLGLDGEGAAYECTTCQNVFCSECDMYVHDSLHNCPGCS</sequence>
<comment type="subcellular location">
    <subcellularLocation>
        <location evidence="1">Nucleus</location>
    </subcellularLocation>
</comment>
<dbReference type="InterPro" id="IPR012170">
    <property type="entry name" value="TFIIH_SSL1/p44"/>
</dbReference>
<dbReference type="InterPro" id="IPR007198">
    <property type="entry name" value="Ssl1-like"/>
</dbReference>
<dbReference type="Pfam" id="PF07975">
    <property type="entry name" value="C1_4"/>
    <property type="match status" value="1"/>
</dbReference>
<dbReference type="GO" id="GO:0000439">
    <property type="term" value="C:transcription factor TFIIH core complex"/>
    <property type="evidence" value="ECO:0007669"/>
    <property type="project" value="InterPro"/>
</dbReference>
<dbReference type="InterPro" id="IPR002498">
    <property type="entry name" value="PInositol-4-P-4/5-kinase_core"/>
</dbReference>
<proteinExistence type="inferred from homology"/>
<dbReference type="GO" id="GO:0006357">
    <property type="term" value="P:regulation of transcription by RNA polymerase II"/>
    <property type="evidence" value="ECO:0007669"/>
    <property type="project" value="TreeGrafter"/>
</dbReference>
<feature type="transmembrane region" description="Helical" evidence="13">
    <location>
        <begin position="99"/>
        <end position="120"/>
    </location>
</feature>
<dbReference type="InterPro" id="IPR004595">
    <property type="entry name" value="TFIIH_C1-like_dom"/>
</dbReference>
<dbReference type="Pfam" id="PF01504">
    <property type="entry name" value="PIP5K"/>
    <property type="match status" value="1"/>
</dbReference>
<feature type="region of interest" description="Disordered" evidence="12">
    <location>
        <begin position="275"/>
        <end position="295"/>
    </location>
</feature>
<dbReference type="CDD" id="cd00139">
    <property type="entry name" value="PIPKc"/>
    <property type="match status" value="1"/>
</dbReference>
<keyword evidence="17" id="KW-1185">Reference proteome</keyword>
<dbReference type="AlphaFoldDB" id="A0A8J5J7B8"/>
<feature type="transmembrane region" description="Helical" evidence="13">
    <location>
        <begin position="40"/>
        <end position="64"/>
    </location>
</feature>
<gene>
    <name evidence="16" type="ORF">JG688_00000856</name>
</gene>
<feature type="transmembrane region" description="Helical" evidence="13">
    <location>
        <begin position="217"/>
        <end position="234"/>
    </location>
</feature>
<organism evidence="16 17">
    <name type="scientific">Phytophthora aleatoria</name>
    <dbReference type="NCBI Taxonomy" id="2496075"/>
    <lineage>
        <taxon>Eukaryota</taxon>
        <taxon>Sar</taxon>
        <taxon>Stramenopiles</taxon>
        <taxon>Oomycota</taxon>
        <taxon>Peronosporomycetes</taxon>
        <taxon>Peronosporales</taxon>
        <taxon>Peronosporaceae</taxon>
        <taxon>Phytophthora</taxon>
    </lineage>
</organism>
<feature type="transmembrane region" description="Helical" evidence="13">
    <location>
        <begin position="171"/>
        <end position="190"/>
    </location>
</feature>
<keyword evidence="11" id="KW-0808">Transferase</keyword>
<dbReference type="GO" id="GO:0008270">
    <property type="term" value="F:zinc ion binding"/>
    <property type="evidence" value="ECO:0007669"/>
    <property type="project" value="UniProtKB-KW"/>
</dbReference>
<dbReference type="NCBIfam" id="TIGR00622">
    <property type="entry name" value="ssl1"/>
    <property type="match status" value="1"/>
</dbReference>
<evidence type="ECO:0000256" key="13">
    <source>
        <dbReference type="SAM" id="Phobius"/>
    </source>
</evidence>
<evidence type="ECO:0000259" key="15">
    <source>
        <dbReference type="PROSITE" id="PS51455"/>
    </source>
</evidence>
<evidence type="ECO:0000256" key="3">
    <source>
        <dbReference type="ARBA" id="ARBA00022723"/>
    </source>
</evidence>
<evidence type="ECO:0000256" key="1">
    <source>
        <dbReference type="ARBA" id="ARBA00004123"/>
    </source>
</evidence>
<feature type="domain" description="PIPK" evidence="15">
    <location>
        <begin position="339"/>
        <end position="685"/>
    </location>
</feature>
<dbReference type="GO" id="GO:0006289">
    <property type="term" value="P:nucleotide-excision repair"/>
    <property type="evidence" value="ECO:0007669"/>
    <property type="project" value="InterPro"/>
</dbReference>
<keyword evidence="5" id="KW-0863">Zinc-finger</keyword>
<dbReference type="SMART" id="SM00327">
    <property type="entry name" value="VWA"/>
    <property type="match status" value="1"/>
</dbReference>
<keyword evidence="7" id="KW-0805">Transcription regulation</keyword>
<keyword evidence="11" id="KW-0547">Nucleotide-binding</keyword>
<name>A0A8J5J7B8_9STRA</name>